<dbReference type="Pfam" id="PF01594">
    <property type="entry name" value="AI-2E_transport"/>
    <property type="match status" value="1"/>
</dbReference>
<dbReference type="AlphaFoldDB" id="A0A378U2H0"/>
<dbReference type="InterPro" id="IPR002549">
    <property type="entry name" value="AI-2E-like"/>
</dbReference>
<evidence type="ECO:0000256" key="6">
    <source>
        <dbReference type="SAM" id="Phobius"/>
    </source>
</evidence>
<comment type="subcellular location">
    <subcellularLocation>
        <location evidence="1">Membrane</location>
        <topology evidence="1">Multi-pass membrane protein</topology>
    </subcellularLocation>
</comment>
<organism evidence="7 8">
    <name type="scientific">Neisseria elongata</name>
    <dbReference type="NCBI Taxonomy" id="495"/>
    <lineage>
        <taxon>Bacteria</taxon>
        <taxon>Pseudomonadati</taxon>
        <taxon>Pseudomonadota</taxon>
        <taxon>Betaproteobacteria</taxon>
        <taxon>Neisseriales</taxon>
        <taxon>Neisseriaceae</taxon>
        <taxon>Neisseria</taxon>
    </lineage>
</organism>
<accession>A0A378U2H0</accession>
<sequence length="369" mass="40831">MAGPDCIPNEKIDMTTRIPADTPKLRTVSYFLTAAALLAVLHFHFLPLLLSVILTYIFITRTNGLILWFRRRLFRRNAFLRRSLNAHNVNLLSATLTIGLVLLAIVLMAFGVYHLIQGGHIAVMMGKLAAIIEDTKNSADLPASVANMLPNNLAEIKTAAAGLLKEYGDTLTRISKNSLTVFVYIIIGVIVGALLSFHRLNARMKRRRMPPFKAELVRRIVNFQSSFERVFIAQVKISLIDTAVTAVYLYLILPAFEVELPFHLTVLVIAFVVGLVPVAGNLVSNTVIIILSLGASLYVAVASLVFLVVVHKLEYFLNAKIIGSEIESSAWELLLVMVVFERIFGIGGIIIAPVYYAYLKNELKQAGLI</sequence>
<dbReference type="GO" id="GO:0016020">
    <property type="term" value="C:membrane"/>
    <property type="evidence" value="ECO:0007669"/>
    <property type="project" value="UniProtKB-SubCell"/>
</dbReference>
<proteinExistence type="inferred from homology"/>
<keyword evidence="4 6" id="KW-1133">Transmembrane helix</keyword>
<evidence type="ECO:0000256" key="5">
    <source>
        <dbReference type="ARBA" id="ARBA00023136"/>
    </source>
</evidence>
<feature type="transmembrane region" description="Helical" evidence="6">
    <location>
        <begin position="89"/>
        <end position="116"/>
    </location>
</feature>
<dbReference type="Proteomes" id="UP000254927">
    <property type="component" value="Unassembled WGS sequence"/>
</dbReference>
<feature type="transmembrane region" description="Helical" evidence="6">
    <location>
        <begin position="237"/>
        <end position="256"/>
    </location>
</feature>
<name>A0A378U2H0_NEIEL</name>
<feature type="transmembrane region" description="Helical" evidence="6">
    <location>
        <begin position="262"/>
        <end position="280"/>
    </location>
</feature>
<reference evidence="7 8" key="1">
    <citation type="submission" date="2018-06" db="EMBL/GenBank/DDBJ databases">
        <authorList>
            <consortium name="Pathogen Informatics"/>
            <person name="Doyle S."/>
        </authorList>
    </citation>
    <scope>NUCLEOTIDE SEQUENCE [LARGE SCALE GENOMIC DNA]</scope>
    <source>
        <strain evidence="7 8">NCTC10660</strain>
    </source>
</reference>
<feature type="transmembrane region" description="Helical" evidence="6">
    <location>
        <begin position="330"/>
        <end position="358"/>
    </location>
</feature>
<comment type="similarity">
    <text evidence="2">Belongs to the autoinducer-2 exporter (AI-2E) (TC 2.A.86) family.</text>
</comment>
<evidence type="ECO:0000256" key="1">
    <source>
        <dbReference type="ARBA" id="ARBA00004141"/>
    </source>
</evidence>
<evidence type="ECO:0000256" key="2">
    <source>
        <dbReference type="ARBA" id="ARBA00009773"/>
    </source>
</evidence>
<feature type="transmembrane region" description="Helical" evidence="6">
    <location>
        <begin position="287"/>
        <end position="310"/>
    </location>
</feature>
<protein>
    <submittedName>
        <fullName evidence="7">Domain of uncharacterized function DUF20</fullName>
    </submittedName>
</protein>
<evidence type="ECO:0000313" key="8">
    <source>
        <dbReference type="Proteomes" id="UP000254927"/>
    </source>
</evidence>
<keyword evidence="5 6" id="KW-0472">Membrane</keyword>
<feature type="transmembrane region" description="Helical" evidence="6">
    <location>
        <begin position="181"/>
        <end position="200"/>
    </location>
</feature>
<evidence type="ECO:0000313" key="7">
    <source>
        <dbReference type="EMBL" id="STZ68373.1"/>
    </source>
</evidence>
<gene>
    <name evidence="7" type="ORF">NCTC10660_01889</name>
</gene>
<dbReference type="EMBL" id="UGQW01000002">
    <property type="protein sequence ID" value="STZ68373.1"/>
    <property type="molecule type" value="Genomic_DNA"/>
</dbReference>
<evidence type="ECO:0000256" key="3">
    <source>
        <dbReference type="ARBA" id="ARBA00022692"/>
    </source>
</evidence>
<feature type="transmembrane region" description="Helical" evidence="6">
    <location>
        <begin position="27"/>
        <end position="45"/>
    </location>
</feature>
<evidence type="ECO:0000256" key="4">
    <source>
        <dbReference type="ARBA" id="ARBA00022989"/>
    </source>
</evidence>
<feature type="transmembrane region" description="Helical" evidence="6">
    <location>
        <begin position="51"/>
        <end position="69"/>
    </location>
</feature>
<keyword evidence="3 6" id="KW-0812">Transmembrane</keyword>